<dbReference type="InterPro" id="IPR001839">
    <property type="entry name" value="TGF-b_C"/>
</dbReference>
<dbReference type="PROSITE" id="PS51362">
    <property type="entry name" value="TGF_BETA_2"/>
    <property type="match status" value="1"/>
</dbReference>
<evidence type="ECO:0000313" key="4">
    <source>
        <dbReference type="EMBL" id="ETE57217.1"/>
    </source>
</evidence>
<sequence length="388" mass="42838">MTYKAFNRPSCSSLRFSQSLSLFLVTWGPKLDVVLTKKSCISKQAVLVSFAQVLALYNFHNPSASAAPCCVPDELEPLGIIYYVGRQAKLRKKIRVGLGERLLRSADSVFPPHLLCSPGKGKNNNPPLAKRSRRKQFAARWQKKINKELKFDRGWELSNRIIKPLKDCHADFGTESRIVESRRSFQRDVLHMAKLLGESSGRRTMPDSLILDLMGSPNRINPALDFSLPAQKKKKSPKLHGVNDSCPTLTLCSTSSAPLWGQGFFGAHIVLAYNLGKGGVDGLFQLGKQYSSHSTNLACRKPAVKGLDVDLVAMGDPDIVISVRTRRKTFPPSPCLPHPHIREGSSKINVSFLPLTLMVSAGNSVTANWTGKVPIYPQLSQGQTWAVH</sequence>
<dbReference type="EMBL" id="AZIM01009249">
    <property type="protein sequence ID" value="ETE57217.1"/>
    <property type="molecule type" value="Genomic_DNA"/>
</dbReference>
<accession>V8N6N3</accession>
<organism evidence="4 5">
    <name type="scientific">Ophiophagus hannah</name>
    <name type="common">King cobra</name>
    <name type="synonym">Naja hannah</name>
    <dbReference type="NCBI Taxonomy" id="8665"/>
    <lineage>
        <taxon>Eukaryota</taxon>
        <taxon>Metazoa</taxon>
        <taxon>Chordata</taxon>
        <taxon>Craniata</taxon>
        <taxon>Vertebrata</taxon>
        <taxon>Euteleostomi</taxon>
        <taxon>Lepidosauria</taxon>
        <taxon>Squamata</taxon>
        <taxon>Bifurcata</taxon>
        <taxon>Unidentata</taxon>
        <taxon>Episquamata</taxon>
        <taxon>Toxicofera</taxon>
        <taxon>Serpentes</taxon>
        <taxon>Colubroidea</taxon>
        <taxon>Elapidae</taxon>
        <taxon>Elapinae</taxon>
        <taxon>Ophiophagus</taxon>
    </lineage>
</organism>
<dbReference type="InterPro" id="IPR029034">
    <property type="entry name" value="Cystine-knot_cytokine"/>
</dbReference>
<keyword evidence="5" id="KW-1185">Reference proteome</keyword>
<feature type="non-terminal residue" evidence="4">
    <location>
        <position position="1"/>
    </location>
</feature>
<protein>
    <submittedName>
        <fullName evidence="4">Transforming growth factor beta-1</fullName>
    </submittedName>
</protein>
<reference evidence="4 5" key="1">
    <citation type="journal article" date="2013" name="Proc. Natl. Acad. Sci. U.S.A.">
        <title>The king cobra genome reveals dynamic gene evolution and adaptation in the snake venom system.</title>
        <authorList>
            <person name="Vonk F.J."/>
            <person name="Casewell N.R."/>
            <person name="Henkel C.V."/>
            <person name="Heimberg A.M."/>
            <person name="Jansen H.J."/>
            <person name="McCleary R.J."/>
            <person name="Kerkkamp H.M."/>
            <person name="Vos R.A."/>
            <person name="Guerreiro I."/>
            <person name="Calvete J.J."/>
            <person name="Wuster W."/>
            <person name="Woods A.E."/>
            <person name="Logan J.M."/>
            <person name="Harrison R.A."/>
            <person name="Castoe T.A."/>
            <person name="de Koning A.P."/>
            <person name="Pollock D.D."/>
            <person name="Yandell M."/>
            <person name="Calderon D."/>
            <person name="Renjifo C."/>
            <person name="Currier R.B."/>
            <person name="Salgado D."/>
            <person name="Pla D."/>
            <person name="Sanz L."/>
            <person name="Hyder A.S."/>
            <person name="Ribeiro J.M."/>
            <person name="Arntzen J.W."/>
            <person name="van den Thillart G.E."/>
            <person name="Boetzer M."/>
            <person name="Pirovano W."/>
            <person name="Dirks R.P."/>
            <person name="Spaink H.P."/>
            <person name="Duboule D."/>
            <person name="McGlinn E."/>
            <person name="Kini R.M."/>
            <person name="Richardson M.K."/>
        </authorList>
    </citation>
    <scope>NUCLEOTIDE SEQUENCE</scope>
    <source>
        <tissue evidence="4">Blood</tissue>
    </source>
</reference>
<comment type="subcellular location">
    <subcellularLocation>
        <location evidence="1">Secreted</location>
    </subcellularLocation>
</comment>
<dbReference type="Proteomes" id="UP000018936">
    <property type="component" value="Unassembled WGS sequence"/>
</dbReference>
<dbReference type="AlphaFoldDB" id="V8N6N3"/>
<dbReference type="Gene3D" id="2.10.90.10">
    <property type="entry name" value="Cystine-knot cytokines"/>
    <property type="match status" value="1"/>
</dbReference>
<gene>
    <name evidence="4" type="primary">TGFB1</name>
    <name evidence="4" type="ORF">L345_17071</name>
</gene>
<dbReference type="SUPFAM" id="SSF57501">
    <property type="entry name" value="Cystine-knot cytokines"/>
    <property type="match status" value="1"/>
</dbReference>
<evidence type="ECO:0000256" key="2">
    <source>
        <dbReference type="ARBA" id="ARBA00022525"/>
    </source>
</evidence>
<evidence type="ECO:0000259" key="3">
    <source>
        <dbReference type="PROSITE" id="PS51362"/>
    </source>
</evidence>
<name>V8N6N3_OPHHA</name>
<proteinExistence type="predicted"/>
<comment type="caution">
    <text evidence="4">The sequence shown here is derived from an EMBL/GenBank/DDBJ whole genome shotgun (WGS) entry which is preliminary data.</text>
</comment>
<evidence type="ECO:0000313" key="5">
    <source>
        <dbReference type="Proteomes" id="UP000018936"/>
    </source>
</evidence>
<keyword evidence="2" id="KW-0964">Secreted</keyword>
<dbReference type="TopDownProteomics" id="V8N6N3"/>
<dbReference type="GO" id="GO:0008083">
    <property type="term" value="F:growth factor activity"/>
    <property type="evidence" value="ECO:0007669"/>
    <property type="project" value="InterPro"/>
</dbReference>
<feature type="domain" description="TGF-beta family profile" evidence="3">
    <location>
        <begin position="51"/>
        <end position="101"/>
    </location>
</feature>
<dbReference type="GO" id="GO:0005576">
    <property type="term" value="C:extracellular region"/>
    <property type="evidence" value="ECO:0007669"/>
    <property type="project" value="UniProtKB-SubCell"/>
</dbReference>
<evidence type="ECO:0000256" key="1">
    <source>
        <dbReference type="ARBA" id="ARBA00004613"/>
    </source>
</evidence>